<gene>
    <name evidence="1" type="ORF">WMSIL1_LOCUS4992</name>
</gene>
<dbReference type="PANTHER" id="PTHR15614:SF2">
    <property type="entry name" value="INTRAFLAGELLAR TRANSPORT PROTEIN 81 HOMOLOG"/>
    <property type="match status" value="1"/>
</dbReference>
<accession>A0A564YCK3</accession>
<dbReference type="InterPro" id="IPR029600">
    <property type="entry name" value="IFT81"/>
</dbReference>
<keyword evidence="2" id="KW-1185">Reference proteome</keyword>
<organism evidence="1 2">
    <name type="scientific">Hymenolepis diminuta</name>
    <name type="common">Rat tapeworm</name>
    <dbReference type="NCBI Taxonomy" id="6216"/>
    <lineage>
        <taxon>Eukaryota</taxon>
        <taxon>Metazoa</taxon>
        <taxon>Spiralia</taxon>
        <taxon>Lophotrochozoa</taxon>
        <taxon>Platyhelminthes</taxon>
        <taxon>Cestoda</taxon>
        <taxon>Eucestoda</taxon>
        <taxon>Cyclophyllidea</taxon>
        <taxon>Hymenolepididae</taxon>
        <taxon>Hymenolepis</taxon>
    </lineage>
</organism>
<evidence type="ECO:0000313" key="2">
    <source>
        <dbReference type="Proteomes" id="UP000321570"/>
    </source>
</evidence>
<proteinExistence type="predicted"/>
<evidence type="ECO:0000313" key="1">
    <source>
        <dbReference type="EMBL" id="VUZ45002.1"/>
    </source>
</evidence>
<dbReference type="GO" id="GO:0042073">
    <property type="term" value="P:intraciliary transport"/>
    <property type="evidence" value="ECO:0007669"/>
    <property type="project" value="InterPro"/>
</dbReference>
<sequence length="133" mass="15383">MIGNLEDKVVELRQQSNEFQRRSADCNAENLLSRLEEEVKINQYLASEKQPKEINEAKAYLEDLTRIANQPALTYSYLSQLNQKLREKQEEICRLIEKHMTESDPSEDKAMIFRQHANIVANRKASTASTLAE</sequence>
<protein>
    <submittedName>
        <fullName evidence="1">Uncharacterized protein</fullName>
    </submittedName>
</protein>
<dbReference type="GO" id="GO:0030992">
    <property type="term" value="C:intraciliary transport particle B"/>
    <property type="evidence" value="ECO:0007669"/>
    <property type="project" value="InterPro"/>
</dbReference>
<feature type="non-terminal residue" evidence="1">
    <location>
        <position position="133"/>
    </location>
</feature>
<dbReference type="EMBL" id="CABIJS010000155">
    <property type="protein sequence ID" value="VUZ45002.1"/>
    <property type="molecule type" value="Genomic_DNA"/>
</dbReference>
<dbReference type="AlphaFoldDB" id="A0A564YCK3"/>
<name>A0A564YCK3_HYMDI</name>
<dbReference type="Proteomes" id="UP000321570">
    <property type="component" value="Unassembled WGS sequence"/>
</dbReference>
<dbReference type="PANTHER" id="PTHR15614">
    <property type="entry name" value="INTRAFLAGELLAR TRANSPORT PROTEIN 81 HOMOLOG"/>
    <property type="match status" value="1"/>
</dbReference>
<reference evidence="1 2" key="1">
    <citation type="submission" date="2019-07" db="EMBL/GenBank/DDBJ databases">
        <authorList>
            <person name="Jastrzebski P J."/>
            <person name="Paukszto L."/>
            <person name="Jastrzebski P J."/>
        </authorList>
    </citation>
    <scope>NUCLEOTIDE SEQUENCE [LARGE SCALE GENOMIC DNA]</scope>
    <source>
        <strain evidence="1 2">WMS-il1</strain>
    </source>
</reference>
<dbReference type="GO" id="GO:0036064">
    <property type="term" value="C:ciliary basal body"/>
    <property type="evidence" value="ECO:0007669"/>
    <property type="project" value="TreeGrafter"/>
</dbReference>
<dbReference type="GO" id="GO:0015631">
    <property type="term" value="F:tubulin binding"/>
    <property type="evidence" value="ECO:0007669"/>
    <property type="project" value="InterPro"/>
</dbReference>
<dbReference type="GO" id="GO:0060271">
    <property type="term" value="P:cilium assembly"/>
    <property type="evidence" value="ECO:0007669"/>
    <property type="project" value="InterPro"/>
</dbReference>